<dbReference type="Pfam" id="PF13508">
    <property type="entry name" value="Acetyltransf_7"/>
    <property type="match status" value="1"/>
</dbReference>
<gene>
    <name evidence="3" type="ORF">NMN56_012995</name>
</gene>
<feature type="region of interest" description="Disordered" evidence="1">
    <location>
        <begin position="139"/>
        <end position="183"/>
    </location>
</feature>
<evidence type="ECO:0000313" key="3">
    <source>
        <dbReference type="EMBL" id="MDJ1132857.1"/>
    </source>
</evidence>
<dbReference type="EC" id="2.3.1.-" evidence="3"/>
<organism evidence="3 4">
    <name type="scientific">Streptomyces iconiensis</name>
    <dbReference type="NCBI Taxonomy" id="1384038"/>
    <lineage>
        <taxon>Bacteria</taxon>
        <taxon>Bacillati</taxon>
        <taxon>Actinomycetota</taxon>
        <taxon>Actinomycetes</taxon>
        <taxon>Kitasatosporales</taxon>
        <taxon>Streptomycetaceae</taxon>
        <taxon>Streptomyces</taxon>
    </lineage>
</organism>
<reference evidence="3 4" key="1">
    <citation type="submission" date="2023-05" db="EMBL/GenBank/DDBJ databases">
        <title>Streptantibioticus silvisoli sp. nov., acidotolerant actinomycetes 1 from pine litter.</title>
        <authorList>
            <person name="Swiecimska M."/>
            <person name="Golinska P."/>
            <person name="Sangal V."/>
            <person name="Wachnowicz B."/>
            <person name="Goodfellow M."/>
        </authorList>
    </citation>
    <scope>NUCLEOTIDE SEQUENCE [LARGE SCALE GENOMIC DNA]</scope>
    <source>
        <strain evidence="3 4">DSM 42109</strain>
    </source>
</reference>
<accession>A0ABT6ZUV6</accession>
<feature type="domain" description="N-acetyltransferase" evidence="2">
    <location>
        <begin position="3"/>
        <end position="162"/>
    </location>
</feature>
<evidence type="ECO:0000259" key="2">
    <source>
        <dbReference type="PROSITE" id="PS51186"/>
    </source>
</evidence>
<dbReference type="InterPro" id="IPR016181">
    <property type="entry name" value="Acyl_CoA_acyltransferase"/>
</dbReference>
<sequence>MTPFVRLAHGGDFGALLALAGEVEHWFGAMVEEPGFHEALRAHIDTGMALVAEEGAGGGVRSVYGALLFGSEPPTHHLHWLVVSERARGQRVGRTLVDEAVRRYVTPPGTLEVVTFGADHPGATASGARVFYERLGFTPAEAAPPGPEGGSRQHYRRTLDAPGPLTRDTGGPPPTAPPRSSGP</sequence>
<dbReference type="InterPro" id="IPR000182">
    <property type="entry name" value="GNAT_dom"/>
</dbReference>
<dbReference type="Gene3D" id="3.40.630.30">
    <property type="match status" value="1"/>
</dbReference>
<comment type="caution">
    <text evidence="3">The sequence shown here is derived from an EMBL/GenBank/DDBJ whole genome shotgun (WGS) entry which is preliminary data.</text>
</comment>
<dbReference type="GO" id="GO:0016746">
    <property type="term" value="F:acyltransferase activity"/>
    <property type="evidence" value="ECO:0007669"/>
    <property type="project" value="UniProtKB-KW"/>
</dbReference>
<dbReference type="SUPFAM" id="SSF55729">
    <property type="entry name" value="Acyl-CoA N-acyltransferases (Nat)"/>
    <property type="match status" value="1"/>
</dbReference>
<dbReference type="PROSITE" id="PS51186">
    <property type="entry name" value="GNAT"/>
    <property type="match status" value="1"/>
</dbReference>
<evidence type="ECO:0000256" key="1">
    <source>
        <dbReference type="SAM" id="MobiDB-lite"/>
    </source>
</evidence>
<dbReference type="RefSeq" id="WP_274040201.1">
    <property type="nucleotide sequence ID" value="NZ_JANCPR020000010.1"/>
</dbReference>
<evidence type="ECO:0000313" key="4">
    <source>
        <dbReference type="Proteomes" id="UP001214441"/>
    </source>
</evidence>
<proteinExistence type="predicted"/>
<dbReference type="Proteomes" id="UP001214441">
    <property type="component" value="Unassembled WGS sequence"/>
</dbReference>
<dbReference type="EMBL" id="JANCPR020000010">
    <property type="protein sequence ID" value="MDJ1132857.1"/>
    <property type="molecule type" value="Genomic_DNA"/>
</dbReference>
<keyword evidence="3" id="KW-0808">Transferase</keyword>
<keyword evidence="4" id="KW-1185">Reference proteome</keyword>
<keyword evidence="3" id="KW-0012">Acyltransferase</keyword>
<dbReference type="CDD" id="cd04301">
    <property type="entry name" value="NAT_SF"/>
    <property type="match status" value="1"/>
</dbReference>
<name>A0ABT6ZUV6_9ACTN</name>
<protein>
    <submittedName>
        <fullName evidence="3">GNAT family N-acetyltransferase</fullName>
        <ecNumber evidence="3">2.3.1.-</ecNumber>
    </submittedName>
</protein>